<name>A0A7W0CQY3_9ACTN</name>
<feature type="transmembrane region" description="Helical" evidence="2">
    <location>
        <begin position="239"/>
        <end position="263"/>
    </location>
</feature>
<keyword evidence="5" id="KW-0808">Transferase</keyword>
<keyword evidence="2" id="KW-0812">Transmembrane</keyword>
<dbReference type="EMBL" id="JACDUR010000007">
    <property type="protein sequence ID" value="MBA2895520.1"/>
    <property type="molecule type" value="Genomic_DNA"/>
</dbReference>
<dbReference type="Pfam" id="PF26629">
    <property type="entry name" value="GT2_TM_C"/>
    <property type="match status" value="1"/>
</dbReference>
<evidence type="ECO:0000259" key="3">
    <source>
        <dbReference type="Pfam" id="PF00535"/>
    </source>
</evidence>
<organism evidence="5 6">
    <name type="scientific">Nonomuraea soli</name>
    <dbReference type="NCBI Taxonomy" id="1032476"/>
    <lineage>
        <taxon>Bacteria</taxon>
        <taxon>Bacillati</taxon>
        <taxon>Actinomycetota</taxon>
        <taxon>Actinomycetes</taxon>
        <taxon>Streptosporangiales</taxon>
        <taxon>Streptosporangiaceae</taxon>
        <taxon>Nonomuraea</taxon>
    </lineage>
</organism>
<sequence>MEEHGIDGEVLIADNGSTDGSQQLARDAGARVVHVDEKGYGNALMGGIRAARGKYVIMGDADDSYDFTALLPFVEQLRDGADLVMGNRFKGGIKPGAMPPLHRYLGNPVLSFIGRLFFPSAIGDFHCGLRGFRRDSILRLGLQTGGMEFASEMVVKSTLQGLDVREVPTTLSPDGRSRPPHLRSWRDGWRHLRFLMLYSPKWLFFIPGFVLMVVGLVAGTALTFGPVRIGELAFDVDTLVGASAAVVIGFQAMLFAVFTKVYAAEEGFLPESPRIRKLVSIVTLEKGLVVGGLLALAGVVGLVMSLVHWQVRSFGQLDPRESLRIVVPAATALIMSFQTIFAALFVSILGIRRTRESSIDVAAKAAEEAAERVTREQRV</sequence>
<dbReference type="GO" id="GO:0016740">
    <property type="term" value="F:transferase activity"/>
    <property type="evidence" value="ECO:0007669"/>
    <property type="project" value="UniProtKB-KW"/>
</dbReference>
<reference evidence="5 6" key="1">
    <citation type="submission" date="2020-07" db="EMBL/GenBank/DDBJ databases">
        <title>Genomic Encyclopedia of Type Strains, Phase IV (KMG-IV): sequencing the most valuable type-strain genomes for metagenomic binning, comparative biology and taxonomic classification.</title>
        <authorList>
            <person name="Goeker M."/>
        </authorList>
    </citation>
    <scope>NUCLEOTIDE SEQUENCE [LARGE SCALE GENOMIC DNA]</scope>
    <source>
        <strain evidence="5 6">DSM 45533</strain>
    </source>
</reference>
<evidence type="ECO:0000256" key="1">
    <source>
        <dbReference type="ARBA" id="ARBA00006739"/>
    </source>
</evidence>
<comment type="caution">
    <text evidence="5">The sequence shown here is derived from an EMBL/GenBank/DDBJ whole genome shotgun (WGS) entry which is preliminary data.</text>
</comment>
<dbReference type="PANTHER" id="PTHR48090:SF7">
    <property type="entry name" value="RFBJ PROTEIN"/>
    <property type="match status" value="1"/>
</dbReference>
<accession>A0A7W0CQY3</accession>
<keyword evidence="2" id="KW-0472">Membrane</keyword>
<protein>
    <submittedName>
        <fullName evidence="5">Glycosyltransferase involved in cell wall biosynthesis</fullName>
    </submittedName>
</protein>
<dbReference type="Proteomes" id="UP000530928">
    <property type="component" value="Unassembled WGS sequence"/>
</dbReference>
<feature type="transmembrane region" description="Helical" evidence="2">
    <location>
        <begin position="284"/>
        <end position="309"/>
    </location>
</feature>
<dbReference type="Gene3D" id="3.90.550.10">
    <property type="entry name" value="Spore Coat Polysaccharide Biosynthesis Protein SpsA, Chain A"/>
    <property type="match status" value="1"/>
</dbReference>
<dbReference type="InterPro" id="IPR058718">
    <property type="entry name" value="Agl6_TM_C"/>
</dbReference>
<feature type="transmembrane region" description="Helical" evidence="2">
    <location>
        <begin position="202"/>
        <end position="227"/>
    </location>
</feature>
<dbReference type="InterPro" id="IPR050256">
    <property type="entry name" value="Glycosyltransferase_2"/>
</dbReference>
<evidence type="ECO:0000259" key="4">
    <source>
        <dbReference type="Pfam" id="PF26629"/>
    </source>
</evidence>
<evidence type="ECO:0000313" key="5">
    <source>
        <dbReference type="EMBL" id="MBA2895520.1"/>
    </source>
</evidence>
<dbReference type="PANTHER" id="PTHR48090">
    <property type="entry name" value="UNDECAPRENYL-PHOSPHATE 4-DEOXY-4-FORMAMIDO-L-ARABINOSE TRANSFERASE-RELATED"/>
    <property type="match status" value="1"/>
</dbReference>
<dbReference type="CDD" id="cd04179">
    <property type="entry name" value="DPM_DPG-synthase_like"/>
    <property type="match status" value="1"/>
</dbReference>
<comment type="similarity">
    <text evidence="1">Belongs to the glycosyltransferase 2 family.</text>
</comment>
<dbReference type="AlphaFoldDB" id="A0A7W0CQY3"/>
<gene>
    <name evidence="5" type="ORF">HNR30_006906</name>
</gene>
<feature type="domain" description="Low-salt glycan biosynthesis hexosyltransferase Agl6 C-terminal transmembrane region" evidence="4">
    <location>
        <begin position="257"/>
        <end position="350"/>
    </location>
</feature>
<dbReference type="InterPro" id="IPR029044">
    <property type="entry name" value="Nucleotide-diphossugar_trans"/>
</dbReference>
<dbReference type="SUPFAM" id="SSF53448">
    <property type="entry name" value="Nucleotide-diphospho-sugar transferases"/>
    <property type="match status" value="1"/>
</dbReference>
<keyword evidence="2" id="KW-1133">Transmembrane helix</keyword>
<feature type="domain" description="Glycosyltransferase 2-like" evidence="3">
    <location>
        <begin position="9"/>
        <end position="137"/>
    </location>
</feature>
<dbReference type="InterPro" id="IPR001173">
    <property type="entry name" value="Glyco_trans_2-like"/>
</dbReference>
<evidence type="ECO:0000256" key="2">
    <source>
        <dbReference type="SAM" id="Phobius"/>
    </source>
</evidence>
<evidence type="ECO:0000313" key="6">
    <source>
        <dbReference type="Proteomes" id="UP000530928"/>
    </source>
</evidence>
<keyword evidence="6" id="KW-1185">Reference proteome</keyword>
<dbReference type="Pfam" id="PF00535">
    <property type="entry name" value="Glycos_transf_2"/>
    <property type="match status" value="1"/>
</dbReference>
<proteinExistence type="inferred from homology"/>
<feature type="transmembrane region" description="Helical" evidence="2">
    <location>
        <begin position="329"/>
        <end position="351"/>
    </location>
</feature>